<keyword evidence="5" id="KW-1185">Reference proteome</keyword>
<reference evidence="4" key="1">
    <citation type="journal article" date="2020" name="Stud. Mycol.">
        <title>101 Dothideomycetes genomes: a test case for predicting lifestyles and emergence of pathogens.</title>
        <authorList>
            <person name="Haridas S."/>
            <person name="Albert R."/>
            <person name="Binder M."/>
            <person name="Bloem J."/>
            <person name="Labutti K."/>
            <person name="Salamov A."/>
            <person name="Andreopoulos B."/>
            <person name="Baker S."/>
            <person name="Barry K."/>
            <person name="Bills G."/>
            <person name="Bluhm B."/>
            <person name="Cannon C."/>
            <person name="Castanera R."/>
            <person name="Culley D."/>
            <person name="Daum C."/>
            <person name="Ezra D."/>
            <person name="Gonzalez J."/>
            <person name="Henrissat B."/>
            <person name="Kuo A."/>
            <person name="Liang C."/>
            <person name="Lipzen A."/>
            <person name="Lutzoni F."/>
            <person name="Magnuson J."/>
            <person name="Mondo S."/>
            <person name="Nolan M."/>
            <person name="Ohm R."/>
            <person name="Pangilinan J."/>
            <person name="Park H.-J."/>
            <person name="Ramirez L."/>
            <person name="Alfaro M."/>
            <person name="Sun H."/>
            <person name="Tritt A."/>
            <person name="Yoshinaga Y."/>
            <person name="Zwiers L.-H."/>
            <person name="Turgeon B."/>
            <person name="Goodwin S."/>
            <person name="Spatafora J."/>
            <person name="Crous P."/>
            <person name="Grigoriev I."/>
        </authorList>
    </citation>
    <scope>NUCLEOTIDE SEQUENCE</scope>
    <source>
        <strain evidence="4">CBS 207.26</strain>
    </source>
</reference>
<feature type="domain" description="Nephrocystin 3-like N-terminal" evidence="3">
    <location>
        <begin position="34"/>
        <end position="195"/>
    </location>
</feature>
<sequence>MDPFGLRSRVTNSALSKQHALSPDIYDRLFDSIFFQSKEFSYWSQGNQPWQLHCYGAPGCGKTTLAAIAVRRLRESTPGRKAAPVASIFIEKDVSTSAVVFVEDLLDCIYHQLPNLGFESDHHYEQYEMACQGGESTSKRITLLRKALHSRLEPSDHTFLVLDGYDRVSEGLQVLLDCEFANLQVHRLRVMITRRVPAFEVPLWMSCDGHDCEEDRLKLYWVCKKCYKNQYDCYALCYACKEKGLKCPDDGAVYFEELYDHVDIDVSHPNDIEEYIAWDLQKEYSHLQVNSNSEDASKPQEPLAKDVMDGTDSATTLPTATEKLRKVIQSISNNAEGNITIAKLYLDNIHKHQCLDDVEKVGDRLPRNLIALFDAGMERIKQQPRTQSDIALMAISAAAEKDRGIPLASLEDWMRDAITRLPHLADAPPRSLEDVLRFANGFIIEPFSRERHVATYNQFFTFYKPAESPSSIKNTDQTGIESAEVDLTTDDGIAA</sequence>
<evidence type="ECO:0000259" key="3">
    <source>
        <dbReference type="Pfam" id="PF24883"/>
    </source>
</evidence>
<dbReference type="PANTHER" id="PTHR10039">
    <property type="entry name" value="AMELOGENIN"/>
    <property type="match status" value="1"/>
</dbReference>
<proteinExistence type="predicted"/>
<evidence type="ECO:0000313" key="5">
    <source>
        <dbReference type="Proteomes" id="UP000800200"/>
    </source>
</evidence>
<gene>
    <name evidence="4" type="ORF">K469DRAFT_733169</name>
</gene>
<accession>A0A6A6EI67</accession>
<evidence type="ECO:0000256" key="1">
    <source>
        <dbReference type="ARBA" id="ARBA00022737"/>
    </source>
</evidence>
<dbReference type="OrthoDB" id="3885310at2759"/>
<protein>
    <recommendedName>
        <fullName evidence="3">Nephrocystin 3-like N-terminal domain-containing protein</fullName>
    </recommendedName>
</protein>
<dbReference type="Gene3D" id="3.40.50.300">
    <property type="entry name" value="P-loop containing nucleotide triphosphate hydrolases"/>
    <property type="match status" value="1"/>
</dbReference>
<feature type="compositionally biased region" description="Basic and acidic residues" evidence="2">
    <location>
        <begin position="295"/>
        <end position="308"/>
    </location>
</feature>
<keyword evidence="1" id="KW-0677">Repeat</keyword>
<dbReference type="InterPro" id="IPR027417">
    <property type="entry name" value="P-loop_NTPase"/>
</dbReference>
<evidence type="ECO:0000313" key="4">
    <source>
        <dbReference type="EMBL" id="KAF2190378.1"/>
    </source>
</evidence>
<dbReference type="InterPro" id="IPR056884">
    <property type="entry name" value="NPHP3-like_N"/>
</dbReference>
<evidence type="ECO:0000256" key="2">
    <source>
        <dbReference type="SAM" id="MobiDB-lite"/>
    </source>
</evidence>
<dbReference type="SUPFAM" id="SSF52540">
    <property type="entry name" value="P-loop containing nucleoside triphosphate hydrolases"/>
    <property type="match status" value="1"/>
</dbReference>
<name>A0A6A6EI67_9PEZI</name>
<dbReference type="Proteomes" id="UP000800200">
    <property type="component" value="Unassembled WGS sequence"/>
</dbReference>
<dbReference type="Pfam" id="PF24883">
    <property type="entry name" value="NPHP3_N"/>
    <property type="match status" value="1"/>
</dbReference>
<dbReference type="AlphaFoldDB" id="A0A6A6EI67"/>
<dbReference type="EMBL" id="ML994618">
    <property type="protein sequence ID" value="KAF2190378.1"/>
    <property type="molecule type" value="Genomic_DNA"/>
</dbReference>
<feature type="region of interest" description="Disordered" evidence="2">
    <location>
        <begin position="289"/>
        <end position="312"/>
    </location>
</feature>
<organism evidence="4 5">
    <name type="scientific">Zopfia rhizophila CBS 207.26</name>
    <dbReference type="NCBI Taxonomy" id="1314779"/>
    <lineage>
        <taxon>Eukaryota</taxon>
        <taxon>Fungi</taxon>
        <taxon>Dikarya</taxon>
        <taxon>Ascomycota</taxon>
        <taxon>Pezizomycotina</taxon>
        <taxon>Dothideomycetes</taxon>
        <taxon>Dothideomycetes incertae sedis</taxon>
        <taxon>Zopfiaceae</taxon>
        <taxon>Zopfia</taxon>
    </lineage>
</organism>